<keyword evidence="6" id="KW-1185">Reference proteome</keyword>
<gene>
    <name evidence="5" type="ORF">V8G54_007399</name>
</gene>
<name>A0AAQ3P3X5_VIGMU</name>
<protein>
    <recommendedName>
        <fullName evidence="7">Omega-hydroxypalmitate O-feruloyl transferase</fullName>
    </recommendedName>
</protein>
<evidence type="ECO:0000313" key="6">
    <source>
        <dbReference type="Proteomes" id="UP001374535"/>
    </source>
</evidence>
<dbReference type="EMBL" id="CP144699">
    <property type="protein sequence ID" value="WVZ20077.1"/>
    <property type="molecule type" value="Genomic_DNA"/>
</dbReference>
<evidence type="ECO:0000256" key="2">
    <source>
        <dbReference type="ARBA" id="ARBA00022679"/>
    </source>
</evidence>
<dbReference type="InterPro" id="IPR050317">
    <property type="entry name" value="Plant_Fungal_Acyltransferase"/>
</dbReference>
<dbReference type="Pfam" id="PF02458">
    <property type="entry name" value="Transferase"/>
    <property type="match status" value="1"/>
</dbReference>
<comment type="similarity">
    <text evidence="1">Belongs to the plant acyltransferase family.</text>
</comment>
<evidence type="ECO:0000256" key="1">
    <source>
        <dbReference type="ARBA" id="ARBA00009861"/>
    </source>
</evidence>
<dbReference type="AlphaFoldDB" id="A0AAQ3P3X5"/>
<accession>A0AAQ3P3X5</accession>
<evidence type="ECO:0000256" key="4">
    <source>
        <dbReference type="SAM" id="MobiDB-lite"/>
    </source>
</evidence>
<keyword evidence="3" id="KW-0012">Acyltransferase</keyword>
<feature type="compositionally biased region" description="Basic and acidic residues" evidence="4">
    <location>
        <begin position="35"/>
        <end position="63"/>
    </location>
</feature>
<evidence type="ECO:0008006" key="7">
    <source>
        <dbReference type="Google" id="ProtNLM"/>
    </source>
</evidence>
<keyword evidence="2" id="KW-0808">Transferase</keyword>
<dbReference type="Proteomes" id="UP001374535">
    <property type="component" value="Chromosome 2"/>
</dbReference>
<dbReference type="PANTHER" id="PTHR31642">
    <property type="entry name" value="TRICHOTHECENE 3-O-ACETYLTRANSFERASE"/>
    <property type="match status" value="1"/>
</dbReference>
<evidence type="ECO:0000313" key="5">
    <source>
        <dbReference type="EMBL" id="WVZ20077.1"/>
    </source>
</evidence>
<evidence type="ECO:0000256" key="3">
    <source>
        <dbReference type="ARBA" id="ARBA00023315"/>
    </source>
</evidence>
<proteinExistence type="inferred from homology"/>
<dbReference type="GO" id="GO:0016747">
    <property type="term" value="F:acyltransferase activity, transferring groups other than amino-acyl groups"/>
    <property type="evidence" value="ECO:0007669"/>
    <property type="project" value="TreeGrafter"/>
</dbReference>
<dbReference type="Gene3D" id="3.30.559.10">
    <property type="entry name" value="Chloramphenicol acetyltransferase-like domain"/>
    <property type="match status" value="2"/>
</dbReference>
<sequence length="535" mass="61097">MENPICVAANHETSLIANSVEHGGRRTVAAQPLTQREERRAAAGEASMRQRSEHETEERREAAEEAAPWTPWTKHRRQHSGDNREAPAEKKKARERKEETNTREKNNFLKMKPNKGYYLIKPRKKALFKSAFVDGADEIGEWVQHEKKGFGKDDELHRRHGLSRDVESSGEKGHFLHQGTILLVRLKLTSLVAFFVDGLMVVHDYLRQTRHGNGKRNAGLSNSSRLRIAFGKRHTFTSRKHLIFGREHVTKFKCGGFTLGLCMNHCMKDGLCAMEFVNAWSETARGLDIKIPPFLDRTIIKARDPPKVEFKHNEFDEIEDVSETRKLYEEENMLYRSFFFDPEKLDLLKKKVTEDGVLSKCSTFEALSAFVWRARTAALRMQPEQQTKLLFAVDGRSRFVPPIPKGYFGNAIVLTNSLCEAGELLRNPLSYSVGLIRKAIDMVTDSYMRSAIDYFEVTRARPSLTATLLITTWTKLSFHTTDFGWGEPLCSGPVTLPEKEVILFLSHGQERKNVNVLLGLPKSAMEIFEDLMMQV</sequence>
<reference evidence="5 6" key="1">
    <citation type="journal article" date="2023" name="Life. Sci Alliance">
        <title>Evolutionary insights into 3D genome organization and epigenetic landscape of Vigna mungo.</title>
        <authorList>
            <person name="Junaid A."/>
            <person name="Singh B."/>
            <person name="Bhatia S."/>
        </authorList>
    </citation>
    <scope>NUCLEOTIDE SEQUENCE [LARGE SCALE GENOMIC DNA]</scope>
    <source>
        <strain evidence="5">Urdbean</strain>
    </source>
</reference>
<dbReference type="InterPro" id="IPR023213">
    <property type="entry name" value="CAT-like_dom_sf"/>
</dbReference>
<dbReference type="FunFam" id="3.30.559.10:FF:000008">
    <property type="entry name" value="Tryptamine hydroxycinnamoyl transferase"/>
    <property type="match status" value="1"/>
</dbReference>
<feature type="region of interest" description="Disordered" evidence="4">
    <location>
        <begin position="17"/>
        <end position="106"/>
    </location>
</feature>
<organism evidence="5 6">
    <name type="scientific">Vigna mungo</name>
    <name type="common">Black gram</name>
    <name type="synonym">Phaseolus mungo</name>
    <dbReference type="NCBI Taxonomy" id="3915"/>
    <lineage>
        <taxon>Eukaryota</taxon>
        <taxon>Viridiplantae</taxon>
        <taxon>Streptophyta</taxon>
        <taxon>Embryophyta</taxon>
        <taxon>Tracheophyta</taxon>
        <taxon>Spermatophyta</taxon>
        <taxon>Magnoliopsida</taxon>
        <taxon>eudicotyledons</taxon>
        <taxon>Gunneridae</taxon>
        <taxon>Pentapetalae</taxon>
        <taxon>rosids</taxon>
        <taxon>fabids</taxon>
        <taxon>Fabales</taxon>
        <taxon>Fabaceae</taxon>
        <taxon>Papilionoideae</taxon>
        <taxon>50 kb inversion clade</taxon>
        <taxon>NPAAA clade</taxon>
        <taxon>indigoferoid/millettioid clade</taxon>
        <taxon>Phaseoleae</taxon>
        <taxon>Vigna</taxon>
    </lineage>
</organism>
<feature type="compositionally biased region" description="Basic and acidic residues" evidence="4">
    <location>
        <begin position="79"/>
        <end position="106"/>
    </location>
</feature>
<dbReference type="PANTHER" id="PTHR31642:SF310">
    <property type="entry name" value="FATTY ALCOHOL:CAFFEOYL-COA ACYLTRANSFERASE"/>
    <property type="match status" value="1"/>
</dbReference>